<protein>
    <recommendedName>
        <fullName evidence="4">Serpin (Serine protease inhibitor)</fullName>
    </recommendedName>
</protein>
<evidence type="ECO:0000313" key="3">
    <source>
        <dbReference type="Proteomes" id="UP000183585"/>
    </source>
</evidence>
<dbReference type="RefSeq" id="WP_074473226.1">
    <property type="nucleotide sequence ID" value="NZ_FMCT01000002.1"/>
</dbReference>
<evidence type="ECO:0000256" key="1">
    <source>
        <dbReference type="SAM" id="MobiDB-lite"/>
    </source>
</evidence>
<keyword evidence="3" id="KW-1185">Reference proteome</keyword>
<organism evidence="2 3">
    <name type="scientific">Micromonospora carbonacea</name>
    <dbReference type="NCBI Taxonomy" id="47853"/>
    <lineage>
        <taxon>Bacteria</taxon>
        <taxon>Bacillati</taxon>
        <taxon>Actinomycetota</taxon>
        <taxon>Actinomycetes</taxon>
        <taxon>Micromonosporales</taxon>
        <taxon>Micromonosporaceae</taxon>
        <taxon>Micromonospora</taxon>
    </lineage>
</organism>
<evidence type="ECO:0000313" key="2">
    <source>
        <dbReference type="EMBL" id="SCE86001.1"/>
    </source>
</evidence>
<gene>
    <name evidence="2" type="ORF">GA0070563_102433</name>
</gene>
<feature type="compositionally biased region" description="Low complexity" evidence="1">
    <location>
        <begin position="46"/>
        <end position="62"/>
    </location>
</feature>
<dbReference type="STRING" id="47853.TK50_28655"/>
<reference evidence="3" key="1">
    <citation type="submission" date="2016-06" db="EMBL/GenBank/DDBJ databases">
        <authorList>
            <person name="Varghese N."/>
            <person name="Submissions Spin"/>
        </authorList>
    </citation>
    <scope>NUCLEOTIDE SEQUENCE [LARGE SCALE GENOMIC DNA]</scope>
    <source>
        <strain evidence="3">DSM 43168</strain>
    </source>
</reference>
<dbReference type="EMBL" id="FMCT01000002">
    <property type="protein sequence ID" value="SCE86001.1"/>
    <property type="molecule type" value="Genomic_DNA"/>
</dbReference>
<dbReference type="AlphaFoldDB" id="A0A1C4VQ98"/>
<evidence type="ECO:0008006" key="4">
    <source>
        <dbReference type="Google" id="ProtNLM"/>
    </source>
</evidence>
<name>A0A1C4VQ98_9ACTN</name>
<feature type="region of interest" description="Disordered" evidence="1">
    <location>
        <begin position="46"/>
        <end position="68"/>
    </location>
</feature>
<accession>A0A1C4VQ98</accession>
<sequence>MTTNLHAPLARYAARLHATAGDRHHVASPLGAWLLLALCASAAPEGDAAGPHGHAAGPDGNAGLDGEGGLDGDAAALADALGTAPARAARIAADLLDAPHPLVPSATAVWHRPGTGSAGLDAWRAALPRATGTGPLPDQAGLDAWAREHSLGLIERFPLALDPRVALALASAVATRISWAAPFDLAPAGALGPDSPWAGRLTRVLRTPAHGHRAWIAATPEAGDVAVHVAAAQPAVDGGHEAGGAPTGTDGSGGAAGAGLSVVSVAAAPGVAPADVLAAAYRIAADVDADEPAGRRSLFDLPLGETPLWTLREEAVRTFAPDRREQRHTAALPCWSARDEHDLTGLGFTAAGRVLALLVGAGDVRARQAVAARYDRYGFAAAAVTGMFARVSLPPLGVARVAELRFGHPYAVVAVATDRRGGGTGPWHGVPVFSGWVAEPDDVAAADLADPPGA</sequence>
<proteinExistence type="predicted"/>
<dbReference type="Proteomes" id="UP000183585">
    <property type="component" value="Unassembled WGS sequence"/>
</dbReference>